<sequence length="454" mass="52177">MVGTVECEDELISVIHQRLIQSINNKIENVITKNLQVMRNNICEKLTEASIRLEEMINASCNYELKINDRTIENVRSIMKDIEVLRNKQKFSEKQHLFVKTMQNVFSQFNELHKIQEEHYSTVTDKCNYVNTVCNEVNTQVINSSNTNVKMRNDLKDYIQSDLKKIENNVIVGTKQNEEIANRITNQGKELINELKSNVNENCNASTQHKNTVECNMKEEQLKIDADKNKALSLINDADEVISDISKNHAKFVEDKKVEIENMCQNISTQLKNQMMESCMRNDNVIGQLETAVGEINKFFDEDVQRDIPTGLTPARKTFSYPRQFKTTSPHERILQKFRETGKLLNVTEDEDTQENISMISEMTMKQIANSTALSDITLVSSAIENTAFDTCLSKSNEQSSFTDSDIVNTTQTLDVSKSMQFYTQSESAIHRNNENKENDNNVFTQQLEEQKSM</sequence>
<protein>
    <recommendedName>
        <fullName evidence="1">Kinesin-associated microtubule-binding domain-containing protein</fullName>
    </recommendedName>
</protein>
<reference evidence="2" key="1">
    <citation type="submission" date="2021-10" db="EMBL/GenBank/DDBJ databases">
        <title>Melipona bicolor Genome sequencing and assembly.</title>
        <authorList>
            <person name="Araujo N.S."/>
            <person name="Arias M.C."/>
        </authorList>
    </citation>
    <scope>NUCLEOTIDE SEQUENCE</scope>
    <source>
        <strain evidence="2">USP_2M_L1-L4_2017</strain>
        <tissue evidence="2">Whole body</tissue>
    </source>
</reference>
<evidence type="ECO:0000313" key="3">
    <source>
        <dbReference type="Proteomes" id="UP001177670"/>
    </source>
</evidence>
<dbReference type="AlphaFoldDB" id="A0AA40FUY0"/>
<dbReference type="InterPro" id="IPR025901">
    <property type="entry name" value="Kinesin-assoc_MT-bd_dom"/>
</dbReference>
<gene>
    <name evidence="2" type="ORF">K0M31_005226</name>
</gene>
<dbReference type="Pfam" id="PF13931">
    <property type="entry name" value="Microtub_bind"/>
    <property type="match status" value="1"/>
</dbReference>
<evidence type="ECO:0000313" key="2">
    <source>
        <dbReference type="EMBL" id="KAK1125676.1"/>
    </source>
</evidence>
<feature type="domain" description="Kinesin-associated microtubule-binding" evidence="1">
    <location>
        <begin position="303"/>
        <end position="391"/>
    </location>
</feature>
<organism evidence="2 3">
    <name type="scientific">Melipona bicolor</name>
    <dbReference type="NCBI Taxonomy" id="60889"/>
    <lineage>
        <taxon>Eukaryota</taxon>
        <taxon>Metazoa</taxon>
        <taxon>Ecdysozoa</taxon>
        <taxon>Arthropoda</taxon>
        <taxon>Hexapoda</taxon>
        <taxon>Insecta</taxon>
        <taxon>Pterygota</taxon>
        <taxon>Neoptera</taxon>
        <taxon>Endopterygota</taxon>
        <taxon>Hymenoptera</taxon>
        <taxon>Apocrita</taxon>
        <taxon>Aculeata</taxon>
        <taxon>Apoidea</taxon>
        <taxon>Anthophila</taxon>
        <taxon>Apidae</taxon>
        <taxon>Melipona</taxon>
    </lineage>
</organism>
<evidence type="ECO:0000259" key="1">
    <source>
        <dbReference type="Pfam" id="PF13931"/>
    </source>
</evidence>
<dbReference type="EMBL" id="JAHYIQ010000015">
    <property type="protein sequence ID" value="KAK1125676.1"/>
    <property type="molecule type" value="Genomic_DNA"/>
</dbReference>
<dbReference type="Proteomes" id="UP001177670">
    <property type="component" value="Unassembled WGS sequence"/>
</dbReference>
<keyword evidence="3" id="KW-1185">Reference proteome</keyword>
<name>A0AA40FUY0_9HYME</name>
<comment type="caution">
    <text evidence="2">The sequence shown here is derived from an EMBL/GenBank/DDBJ whole genome shotgun (WGS) entry which is preliminary data.</text>
</comment>
<accession>A0AA40FUY0</accession>
<proteinExistence type="predicted"/>
<dbReference type="GO" id="GO:0008017">
    <property type="term" value="F:microtubule binding"/>
    <property type="evidence" value="ECO:0007669"/>
    <property type="project" value="InterPro"/>
</dbReference>